<keyword evidence="2" id="KW-0489">Methyltransferase</keyword>
<dbReference type="SUPFAM" id="SSF53335">
    <property type="entry name" value="S-adenosyl-L-methionine-dependent methyltransferases"/>
    <property type="match status" value="1"/>
</dbReference>
<gene>
    <name evidence="2" type="ORF">IFO69_08740</name>
</gene>
<dbReference type="EMBL" id="JACYTQ010000002">
    <property type="protein sequence ID" value="MBD8488828.1"/>
    <property type="molecule type" value="Genomic_DNA"/>
</dbReference>
<dbReference type="GO" id="GO:0032259">
    <property type="term" value="P:methylation"/>
    <property type="evidence" value="ECO:0007669"/>
    <property type="project" value="UniProtKB-KW"/>
</dbReference>
<keyword evidence="3" id="KW-1185">Reference proteome</keyword>
<dbReference type="Gene3D" id="3.40.50.150">
    <property type="entry name" value="Vaccinia Virus protein VP39"/>
    <property type="match status" value="1"/>
</dbReference>
<reference evidence="2 3" key="1">
    <citation type="submission" date="2020-09" db="EMBL/GenBank/DDBJ databases">
        <title>Echinicola sp. CAU 1574 isolated from sand of Sido Beach.</title>
        <authorList>
            <person name="Kim W."/>
        </authorList>
    </citation>
    <scope>NUCLEOTIDE SEQUENCE [LARGE SCALE GENOMIC DNA]</scope>
    <source>
        <strain evidence="2 3">CAU 1574</strain>
    </source>
</reference>
<dbReference type="Pfam" id="PF08241">
    <property type="entry name" value="Methyltransf_11"/>
    <property type="match status" value="1"/>
</dbReference>
<accession>A0ABR9AJ61</accession>
<evidence type="ECO:0000259" key="1">
    <source>
        <dbReference type="Pfam" id="PF08241"/>
    </source>
</evidence>
<feature type="domain" description="Methyltransferase type 11" evidence="1">
    <location>
        <begin position="56"/>
        <end position="154"/>
    </location>
</feature>
<proteinExistence type="predicted"/>
<dbReference type="Proteomes" id="UP000647133">
    <property type="component" value="Unassembled WGS sequence"/>
</dbReference>
<dbReference type="GO" id="GO:0008168">
    <property type="term" value="F:methyltransferase activity"/>
    <property type="evidence" value="ECO:0007669"/>
    <property type="project" value="UniProtKB-KW"/>
</dbReference>
<comment type="caution">
    <text evidence="2">The sequence shown here is derived from an EMBL/GenBank/DDBJ whole genome shotgun (WGS) entry which is preliminary data.</text>
</comment>
<dbReference type="InterPro" id="IPR013216">
    <property type="entry name" value="Methyltransf_11"/>
</dbReference>
<evidence type="ECO:0000313" key="2">
    <source>
        <dbReference type="EMBL" id="MBD8488828.1"/>
    </source>
</evidence>
<evidence type="ECO:0000313" key="3">
    <source>
        <dbReference type="Proteomes" id="UP000647133"/>
    </source>
</evidence>
<dbReference type="InterPro" id="IPR029063">
    <property type="entry name" value="SAM-dependent_MTases_sf"/>
</dbReference>
<sequence>MKQSFTEEDLKAIAAQLSHPKGEMGIEVGDTMHESNITMTKKAIELCHFEGKELLLEIGHGNANHVGTLLTENPGLNYTGLEISDLMYQQAQLANEAWIKSGRASFHVYDGQKIPFENDYFDQIMTVNTIYFWKEPSKMAGDIYRVLQPEGRFTIAFAQKEFMETLPFTKYGFTFYDDEKVEELMYHAGFTIVEQVDVKETVKSKALEEVEREYTVMSFYK</sequence>
<name>A0ABR9AJ61_9BACT</name>
<dbReference type="RefSeq" id="WP_192009677.1">
    <property type="nucleotide sequence ID" value="NZ_JACYTQ010000002.1"/>
</dbReference>
<protein>
    <submittedName>
        <fullName evidence="2">Class I SAM-dependent methyltransferase</fullName>
    </submittedName>
</protein>
<dbReference type="CDD" id="cd02440">
    <property type="entry name" value="AdoMet_MTases"/>
    <property type="match status" value="1"/>
</dbReference>
<keyword evidence="2" id="KW-0808">Transferase</keyword>
<organism evidence="2 3">
    <name type="scientific">Echinicola arenosa</name>
    <dbReference type="NCBI Taxonomy" id="2774144"/>
    <lineage>
        <taxon>Bacteria</taxon>
        <taxon>Pseudomonadati</taxon>
        <taxon>Bacteroidota</taxon>
        <taxon>Cytophagia</taxon>
        <taxon>Cytophagales</taxon>
        <taxon>Cyclobacteriaceae</taxon>
        <taxon>Echinicola</taxon>
    </lineage>
</organism>